<dbReference type="PANTHER" id="PTHR33121">
    <property type="entry name" value="CYCLIC DI-GMP PHOSPHODIESTERASE PDEF"/>
    <property type="match status" value="1"/>
</dbReference>
<dbReference type="GO" id="GO:0071111">
    <property type="term" value="F:cyclic-guanylate-specific phosphodiesterase activity"/>
    <property type="evidence" value="ECO:0007669"/>
    <property type="project" value="InterPro"/>
</dbReference>
<dbReference type="Pfam" id="PF10069">
    <property type="entry name" value="DICT"/>
    <property type="match status" value="1"/>
</dbReference>
<dbReference type="RefSeq" id="WP_052105421.1">
    <property type="nucleotide sequence ID" value="NZ_AXCZ01000124.1"/>
</dbReference>
<dbReference type="EMBL" id="AXCZ01000124">
    <property type="protein sequence ID" value="KGM11083.1"/>
    <property type="molecule type" value="Genomic_DNA"/>
</dbReference>
<evidence type="ECO:0000313" key="2">
    <source>
        <dbReference type="EMBL" id="KGM11083.1"/>
    </source>
</evidence>
<proteinExistence type="predicted"/>
<dbReference type="Gene3D" id="3.20.20.450">
    <property type="entry name" value="EAL domain"/>
    <property type="match status" value="1"/>
</dbReference>
<dbReference type="PANTHER" id="PTHR33121:SF76">
    <property type="entry name" value="SIGNALING PROTEIN"/>
    <property type="match status" value="1"/>
</dbReference>
<evidence type="ECO:0000259" key="1">
    <source>
        <dbReference type="PROSITE" id="PS50883"/>
    </source>
</evidence>
<dbReference type="CDD" id="cd01948">
    <property type="entry name" value="EAL"/>
    <property type="match status" value="1"/>
</dbReference>
<name>A0A0A0BRI0_9CELL</name>
<protein>
    <submittedName>
        <fullName evidence="2">Phytochrome-like protein cph2</fullName>
    </submittedName>
</protein>
<evidence type="ECO:0000313" key="3">
    <source>
        <dbReference type="Proteomes" id="UP000054314"/>
    </source>
</evidence>
<dbReference type="Proteomes" id="UP000054314">
    <property type="component" value="Unassembled WGS sequence"/>
</dbReference>
<dbReference type="InterPro" id="IPR035919">
    <property type="entry name" value="EAL_sf"/>
</dbReference>
<comment type="caution">
    <text evidence="2">The sequence shown here is derived from an EMBL/GenBank/DDBJ whole genome shotgun (WGS) entry which is preliminary data.</text>
</comment>
<dbReference type="InterPro" id="IPR019278">
    <property type="entry name" value="DICT_dom"/>
</dbReference>
<gene>
    <name evidence="2" type="ORF">N869_02440</name>
</gene>
<sequence length="417" mass="43760">MDTQILDRPVPPDLLHGIGIRSVYHPLVDLGTGRTVAHEALMRGPAGTPWESPLTLLAAARAAGTLTDLEQAAVSAALHGTGCGSPDVTGVLFVNLEPSTLTRHPDLVVAELDRRAGGLQVVVEITERALAADPAGVLAGAERLRAAGYAIALDDVGVERESLAFIPVLQPEVVKLDLSLLRSVDDPATITVAHAVQAYAEACGAEVVAEGIETEADLVRALVLGATLGQGWHWGRPGPYPVPAPAGTPHRRFAPRTEAAAAPGSPFDLVAGSGRLRTAPKHLLLPVSRTLEVRAMQSSVPPMLLACFQDLSRLTPATVRRYARTAETLPFVGMLGTDLPAAPAGGARGVPLSPADPLAREWTVLVLGAHEAVALIARDRDEPAARDADRLFDFVLTHDRAVVTAAAQTLVRRFPAS</sequence>
<dbReference type="SUPFAM" id="SSF141868">
    <property type="entry name" value="EAL domain-like"/>
    <property type="match status" value="1"/>
</dbReference>
<organism evidence="2 3">
    <name type="scientific">Cellulomonas bogoriensis 69B4 = DSM 16987</name>
    <dbReference type="NCBI Taxonomy" id="1386082"/>
    <lineage>
        <taxon>Bacteria</taxon>
        <taxon>Bacillati</taxon>
        <taxon>Actinomycetota</taxon>
        <taxon>Actinomycetes</taxon>
        <taxon>Micrococcales</taxon>
        <taxon>Cellulomonadaceae</taxon>
        <taxon>Cellulomonas</taxon>
    </lineage>
</organism>
<dbReference type="OrthoDB" id="3278016at2"/>
<keyword evidence="3" id="KW-1185">Reference proteome</keyword>
<feature type="domain" description="EAL" evidence="1">
    <location>
        <begin position="3"/>
        <end position="251"/>
    </location>
</feature>
<accession>A0A0A0BRI0</accession>
<reference evidence="2 3" key="1">
    <citation type="submission" date="2013-08" db="EMBL/GenBank/DDBJ databases">
        <title>Genome sequencing of Cellulomonas bogoriensis 69B4.</title>
        <authorList>
            <person name="Chen F."/>
            <person name="Li Y."/>
            <person name="Wang G."/>
        </authorList>
    </citation>
    <scope>NUCLEOTIDE SEQUENCE [LARGE SCALE GENOMIC DNA]</scope>
    <source>
        <strain evidence="2 3">69B4</strain>
    </source>
</reference>
<dbReference type="InterPro" id="IPR050706">
    <property type="entry name" value="Cyclic-di-GMP_PDE-like"/>
</dbReference>
<dbReference type="Pfam" id="PF00563">
    <property type="entry name" value="EAL"/>
    <property type="match status" value="1"/>
</dbReference>
<dbReference type="InterPro" id="IPR001633">
    <property type="entry name" value="EAL_dom"/>
</dbReference>
<dbReference type="PROSITE" id="PS50883">
    <property type="entry name" value="EAL"/>
    <property type="match status" value="1"/>
</dbReference>
<dbReference type="AlphaFoldDB" id="A0A0A0BRI0"/>
<dbReference type="SMART" id="SM00052">
    <property type="entry name" value="EAL"/>
    <property type="match status" value="1"/>
</dbReference>